<dbReference type="GO" id="GO:0004743">
    <property type="term" value="F:pyruvate kinase activity"/>
    <property type="evidence" value="ECO:0007669"/>
    <property type="project" value="UniProtKB-UniRule"/>
</dbReference>
<dbReference type="Gene3D" id="3.20.20.60">
    <property type="entry name" value="Phosphoenolpyruvate-binding domains"/>
    <property type="match status" value="1"/>
</dbReference>
<protein>
    <recommendedName>
        <fullName evidence="4 13">Pyruvate kinase</fullName>
        <ecNumber evidence="4 13">2.7.1.40</ecNumber>
    </recommendedName>
</protein>
<evidence type="ECO:0000256" key="9">
    <source>
        <dbReference type="ARBA" id="ARBA00022840"/>
    </source>
</evidence>
<comment type="similarity">
    <text evidence="3 14">Belongs to the pyruvate kinase family.</text>
</comment>
<evidence type="ECO:0000256" key="8">
    <source>
        <dbReference type="ARBA" id="ARBA00022777"/>
    </source>
</evidence>
<dbReference type="Gene3D" id="2.40.33.10">
    <property type="entry name" value="PK beta-barrel domain-like"/>
    <property type="match status" value="1"/>
</dbReference>
<name>K1YBI9_9BACT</name>
<keyword evidence="9" id="KW-0067">ATP-binding</keyword>
<keyword evidence="7" id="KW-0547">Nucleotide-binding</keyword>
<dbReference type="EMBL" id="AMFJ01034313">
    <property type="protein sequence ID" value="EKD29703.1"/>
    <property type="molecule type" value="Genomic_DNA"/>
</dbReference>
<dbReference type="UniPathway" id="UPA00109">
    <property type="reaction ID" value="UER00188"/>
</dbReference>
<dbReference type="InterPro" id="IPR011037">
    <property type="entry name" value="Pyrv_Knase-like_insert_dom_sf"/>
</dbReference>
<dbReference type="Gene3D" id="3.40.1380.20">
    <property type="entry name" value="Pyruvate kinase, C-terminal domain"/>
    <property type="match status" value="1"/>
</dbReference>
<proteinExistence type="inferred from homology"/>
<keyword evidence="12" id="KW-0670">Pyruvate</keyword>
<comment type="catalytic activity">
    <reaction evidence="14">
        <text>pyruvate + ATP = phosphoenolpyruvate + ADP + H(+)</text>
        <dbReference type="Rhea" id="RHEA:18157"/>
        <dbReference type="ChEBI" id="CHEBI:15361"/>
        <dbReference type="ChEBI" id="CHEBI:15378"/>
        <dbReference type="ChEBI" id="CHEBI:30616"/>
        <dbReference type="ChEBI" id="CHEBI:58702"/>
        <dbReference type="ChEBI" id="CHEBI:456216"/>
        <dbReference type="EC" id="2.7.1.40"/>
    </reaction>
</comment>
<evidence type="ECO:0000256" key="10">
    <source>
        <dbReference type="ARBA" id="ARBA00022842"/>
    </source>
</evidence>
<evidence type="ECO:0000256" key="14">
    <source>
        <dbReference type="RuleBase" id="RU000504"/>
    </source>
</evidence>
<keyword evidence="6" id="KW-0479">Metal-binding</keyword>
<dbReference type="InterPro" id="IPR036918">
    <property type="entry name" value="Pyrv_Knase_C_sf"/>
</dbReference>
<dbReference type="InterPro" id="IPR015795">
    <property type="entry name" value="Pyrv_Knase_C"/>
</dbReference>
<evidence type="ECO:0000256" key="7">
    <source>
        <dbReference type="ARBA" id="ARBA00022741"/>
    </source>
</evidence>
<keyword evidence="10 14" id="KW-0460">Magnesium</keyword>
<dbReference type="PANTHER" id="PTHR11817">
    <property type="entry name" value="PYRUVATE KINASE"/>
    <property type="match status" value="1"/>
</dbReference>
<dbReference type="InterPro" id="IPR015793">
    <property type="entry name" value="Pyrv_Knase_brl"/>
</dbReference>
<dbReference type="SUPFAM" id="SSF50800">
    <property type="entry name" value="PK beta-barrel domain-like"/>
    <property type="match status" value="1"/>
</dbReference>
<dbReference type="InterPro" id="IPR001697">
    <property type="entry name" value="Pyr_Knase"/>
</dbReference>
<evidence type="ECO:0000256" key="2">
    <source>
        <dbReference type="ARBA" id="ARBA00004997"/>
    </source>
</evidence>
<dbReference type="Pfam" id="PF00224">
    <property type="entry name" value="PK"/>
    <property type="match status" value="1"/>
</dbReference>
<evidence type="ECO:0000256" key="13">
    <source>
        <dbReference type="NCBIfam" id="TIGR01064"/>
    </source>
</evidence>
<dbReference type="EC" id="2.7.1.40" evidence="4 13"/>
<dbReference type="InterPro" id="IPR015813">
    <property type="entry name" value="Pyrv/PenolPyrv_kinase-like_dom"/>
</dbReference>
<dbReference type="SUPFAM" id="SSF51621">
    <property type="entry name" value="Phosphoenolpyruvate/pyruvate domain"/>
    <property type="match status" value="1"/>
</dbReference>
<feature type="domain" description="Pyruvate kinase C-terminal" evidence="16">
    <location>
        <begin position="360"/>
        <end position="458"/>
    </location>
</feature>
<evidence type="ECO:0000256" key="6">
    <source>
        <dbReference type="ARBA" id="ARBA00022723"/>
    </source>
</evidence>
<evidence type="ECO:0000313" key="17">
    <source>
        <dbReference type="EMBL" id="EKD29703.1"/>
    </source>
</evidence>
<evidence type="ECO:0000256" key="5">
    <source>
        <dbReference type="ARBA" id="ARBA00022679"/>
    </source>
</evidence>
<organism evidence="17">
    <name type="scientific">uncultured bacterium</name>
    <name type="common">gcode 4</name>
    <dbReference type="NCBI Taxonomy" id="1234023"/>
    <lineage>
        <taxon>Bacteria</taxon>
        <taxon>environmental samples</taxon>
    </lineage>
</organism>
<dbReference type="AlphaFoldDB" id="K1YBI9"/>
<accession>K1YBI9</accession>
<dbReference type="GO" id="GO:0000287">
    <property type="term" value="F:magnesium ion binding"/>
    <property type="evidence" value="ECO:0007669"/>
    <property type="project" value="UniProtKB-UniRule"/>
</dbReference>
<evidence type="ECO:0000259" key="15">
    <source>
        <dbReference type="Pfam" id="PF00224"/>
    </source>
</evidence>
<keyword evidence="5 14" id="KW-0808">Transferase</keyword>
<evidence type="ECO:0000256" key="11">
    <source>
        <dbReference type="ARBA" id="ARBA00023152"/>
    </source>
</evidence>
<gene>
    <name evidence="17" type="ORF">ACD_78C00313G0003</name>
</gene>
<keyword evidence="8 14" id="KW-0418">Kinase</keyword>
<comment type="caution">
    <text evidence="17">The sequence shown here is derived from an EMBL/GenBank/DDBJ whole genome shotgun (WGS) entry which is preliminary data.</text>
</comment>
<dbReference type="NCBIfam" id="TIGR01064">
    <property type="entry name" value="pyruv_kin"/>
    <property type="match status" value="1"/>
</dbReference>
<dbReference type="InterPro" id="IPR040442">
    <property type="entry name" value="Pyrv_kinase-like_dom_sf"/>
</dbReference>
<dbReference type="PROSITE" id="PS00110">
    <property type="entry name" value="PYRUVATE_KINASE"/>
    <property type="match status" value="1"/>
</dbReference>
<dbReference type="InterPro" id="IPR018209">
    <property type="entry name" value="Pyrv_Knase_AS"/>
</dbReference>
<comment type="cofactor">
    <cofactor evidence="1">
        <name>K(+)</name>
        <dbReference type="ChEBI" id="CHEBI:29103"/>
    </cofactor>
</comment>
<dbReference type="Pfam" id="PF02887">
    <property type="entry name" value="PK_C"/>
    <property type="match status" value="1"/>
</dbReference>
<dbReference type="GO" id="GO:0016301">
    <property type="term" value="F:kinase activity"/>
    <property type="evidence" value="ECO:0007669"/>
    <property type="project" value="UniProtKB-KW"/>
</dbReference>
<dbReference type="GO" id="GO:0030955">
    <property type="term" value="F:potassium ion binding"/>
    <property type="evidence" value="ECO:0007669"/>
    <property type="project" value="UniProtKB-UniRule"/>
</dbReference>
<evidence type="ECO:0000256" key="12">
    <source>
        <dbReference type="ARBA" id="ARBA00023317"/>
    </source>
</evidence>
<evidence type="ECO:0000256" key="4">
    <source>
        <dbReference type="ARBA" id="ARBA00012142"/>
    </source>
</evidence>
<evidence type="ECO:0000259" key="16">
    <source>
        <dbReference type="Pfam" id="PF02887"/>
    </source>
</evidence>
<sequence>MKKTKIIATIGPVTESTEQLIALYDSGVNIIRFNFSHANYTTASDIMKRIRELNASGRTNLSTLLDTKWPEIRTGDLEDKIQFRKGDKIKIYTDISLFTNDGASLFCDYPYLIEDTSIGQVIEIDSGLFNVYVVEKQADYIVVEAKSSCLIGSRRHVNLPGVRLRLPGITEQDSRDALFAIEEEYDFIAMSFVRSRENVEELRTLLRENNAEHIKIISKIENQEGIENLNEIIEVSDGIMVARGDLGIEVPIQKLPVYQREIVTKSLAKGKFVIIATHLLETMIENPFPTRAEVSDIFHSVTQKADCLMLSGETTIGKYPIKSVEIMRDVIEEAEGGIRCENVDFSDEGLSDRDIEKKHLIKSAFQVSASLGITSILIFTKSGLLARLAASFRSNKNVYAFTMRESTIRYMNALFGIQPFFLPDWNENLADNLDRAILLLKEQGVLVVGDKVVAVNDLQRDGKEIPVMEILDIN</sequence>
<dbReference type="NCBIfam" id="NF004491">
    <property type="entry name" value="PRK05826.1"/>
    <property type="match status" value="1"/>
</dbReference>
<comment type="pathway">
    <text evidence="2 14">Carbohydrate degradation; glycolysis; pyruvate from D-glyceraldehyde 3-phosphate: step 5/5.</text>
</comment>
<keyword evidence="11 14" id="KW-0324">Glycolysis</keyword>
<dbReference type="InterPro" id="IPR015806">
    <property type="entry name" value="Pyrv_Knase_insert_dom_sf"/>
</dbReference>
<dbReference type="GO" id="GO:0005524">
    <property type="term" value="F:ATP binding"/>
    <property type="evidence" value="ECO:0007669"/>
    <property type="project" value="UniProtKB-KW"/>
</dbReference>
<dbReference type="SUPFAM" id="SSF52935">
    <property type="entry name" value="PK C-terminal domain-like"/>
    <property type="match status" value="1"/>
</dbReference>
<evidence type="ECO:0000256" key="1">
    <source>
        <dbReference type="ARBA" id="ARBA00001958"/>
    </source>
</evidence>
<reference evidence="17" key="1">
    <citation type="journal article" date="2012" name="Science">
        <title>Fermentation, hydrogen, and sulfur metabolism in multiple uncultivated bacterial phyla.</title>
        <authorList>
            <person name="Wrighton K.C."/>
            <person name="Thomas B.C."/>
            <person name="Sharon I."/>
            <person name="Miller C.S."/>
            <person name="Castelle C.J."/>
            <person name="VerBerkmoes N.C."/>
            <person name="Wilkins M.J."/>
            <person name="Hettich R.L."/>
            <person name="Lipton M.S."/>
            <person name="Williams K.H."/>
            <person name="Long P.E."/>
            <person name="Banfield J.F."/>
        </authorList>
    </citation>
    <scope>NUCLEOTIDE SEQUENCE [LARGE SCALE GENOMIC DNA]</scope>
</reference>
<dbReference type="PRINTS" id="PR01050">
    <property type="entry name" value="PYRUVTKNASE"/>
</dbReference>
<feature type="domain" description="Pyruvate kinase barrel" evidence="15">
    <location>
        <begin position="1"/>
        <end position="324"/>
    </location>
</feature>
<evidence type="ECO:0000256" key="3">
    <source>
        <dbReference type="ARBA" id="ARBA00008663"/>
    </source>
</evidence>